<keyword evidence="1" id="KW-0472">Membrane</keyword>
<proteinExistence type="predicted"/>
<keyword evidence="1" id="KW-1133">Transmembrane helix</keyword>
<reference evidence="2 3" key="1">
    <citation type="submission" date="2019-08" db="EMBL/GenBank/DDBJ databases">
        <title>Complete genome sequence of Candidatus Uab amorphum.</title>
        <authorList>
            <person name="Shiratori T."/>
            <person name="Suzuki S."/>
            <person name="Kakizawa Y."/>
            <person name="Ishida K."/>
        </authorList>
    </citation>
    <scope>NUCLEOTIDE SEQUENCE [LARGE SCALE GENOMIC DNA]</scope>
    <source>
        <strain evidence="2 3">SRT547</strain>
    </source>
</reference>
<protein>
    <submittedName>
        <fullName evidence="2">Uncharacterized protein</fullName>
    </submittedName>
</protein>
<gene>
    <name evidence="2" type="ORF">UABAM_03020</name>
</gene>
<evidence type="ECO:0000313" key="3">
    <source>
        <dbReference type="Proteomes" id="UP000326354"/>
    </source>
</evidence>
<feature type="transmembrane region" description="Helical" evidence="1">
    <location>
        <begin position="7"/>
        <end position="26"/>
    </location>
</feature>
<accession>A0A5S9IMM3</accession>
<name>A0A5S9IMM3_UABAM</name>
<keyword evidence="3" id="KW-1185">Reference proteome</keyword>
<sequence length="264" mass="30902">MKKFAKLPIISLLILVIPAIVFLYYVRTQHNWIFISGRGYPMWFTLRKTKTGVQKYPYRLRYVSYNPWQRDNIGLGGITEMDILCTNKNLDVAKVYVTKNREEVLNATIESGMLHIPARNRKDKITTGPPWFALVDIVPQLPFSGEHTLQILDIEPKANSGIRSQEIVLKYKKENGKHTFSQSQHQFSLDDNHNIVSYQLDRRKNLYPLTYTTSLEKNLTIQFLRFFPYSILFILIYIIAAGYLFFYAIRLLWKRPKKEGTTGE</sequence>
<feature type="transmembrane region" description="Helical" evidence="1">
    <location>
        <begin position="226"/>
        <end position="249"/>
    </location>
</feature>
<dbReference type="EMBL" id="AP019860">
    <property type="protein sequence ID" value="BBM84659.1"/>
    <property type="molecule type" value="Genomic_DNA"/>
</dbReference>
<dbReference type="KEGG" id="uam:UABAM_03020"/>
<dbReference type="Proteomes" id="UP000326354">
    <property type="component" value="Chromosome"/>
</dbReference>
<organism evidence="2 3">
    <name type="scientific">Uabimicrobium amorphum</name>
    <dbReference type="NCBI Taxonomy" id="2596890"/>
    <lineage>
        <taxon>Bacteria</taxon>
        <taxon>Pseudomonadati</taxon>
        <taxon>Planctomycetota</taxon>
        <taxon>Candidatus Uabimicrobiia</taxon>
        <taxon>Candidatus Uabimicrobiales</taxon>
        <taxon>Candidatus Uabimicrobiaceae</taxon>
        <taxon>Candidatus Uabimicrobium</taxon>
    </lineage>
</organism>
<dbReference type="RefSeq" id="WP_151968799.1">
    <property type="nucleotide sequence ID" value="NZ_AP019860.1"/>
</dbReference>
<dbReference type="AlphaFoldDB" id="A0A5S9IMM3"/>
<evidence type="ECO:0000256" key="1">
    <source>
        <dbReference type="SAM" id="Phobius"/>
    </source>
</evidence>
<evidence type="ECO:0000313" key="2">
    <source>
        <dbReference type="EMBL" id="BBM84659.1"/>
    </source>
</evidence>
<keyword evidence="1" id="KW-0812">Transmembrane</keyword>